<evidence type="ECO:0000256" key="1">
    <source>
        <dbReference type="SAM" id="MobiDB-lite"/>
    </source>
</evidence>
<dbReference type="SUPFAM" id="SSF55031">
    <property type="entry name" value="Bacterial exopeptidase dimerisation domain"/>
    <property type="match status" value="1"/>
</dbReference>
<evidence type="ECO:0000313" key="4">
    <source>
        <dbReference type="Proteomes" id="UP000242415"/>
    </source>
</evidence>
<dbReference type="EMBL" id="FNPH01000001">
    <property type="protein sequence ID" value="SDY01574.1"/>
    <property type="molecule type" value="Genomic_DNA"/>
</dbReference>
<feature type="region of interest" description="Disordered" evidence="1">
    <location>
        <begin position="1"/>
        <end position="53"/>
    </location>
</feature>
<protein>
    <submittedName>
        <fullName evidence="3">Amidohydrolase</fullName>
    </submittedName>
</protein>
<dbReference type="SUPFAM" id="SSF53187">
    <property type="entry name" value="Zn-dependent exopeptidases"/>
    <property type="match status" value="1"/>
</dbReference>
<dbReference type="PANTHER" id="PTHR11014">
    <property type="entry name" value="PEPTIDASE M20 FAMILY MEMBER"/>
    <property type="match status" value="1"/>
</dbReference>
<dbReference type="RefSeq" id="WP_175543467.1">
    <property type="nucleotide sequence ID" value="NZ_FNPH01000001.1"/>
</dbReference>
<gene>
    <name evidence="3" type="ORF">SAMN05444365_101381</name>
</gene>
<accession>A0A1H3GGE5</accession>
<keyword evidence="4" id="KW-1185">Reference proteome</keyword>
<dbReference type="InterPro" id="IPR002933">
    <property type="entry name" value="Peptidase_M20"/>
</dbReference>
<dbReference type="InterPro" id="IPR036264">
    <property type="entry name" value="Bact_exopeptidase_dim_dom"/>
</dbReference>
<organism evidence="3 4">
    <name type="scientific">Micromonospora pattaloongensis</name>
    <dbReference type="NCBI Taxonomy" id="405436"/>
    <lineage>
        <taxon>Bacteria</taxon>
        <taxon>Bacillati</taxon>
        <taxon>Actinomycetota</taxon>
        <taxon>Actinomycetes</taxon>
        <taxon>Micromonosporales</taxon>
        <taxon>Micromonosporaceae</taxon>
        <taxon>Micromonospora</taxon>
    </lineage>
</organism>
<dbReference type="Pfam" id="PF01546">
    <property type="entry name" value="Peptidase_M20"/>
    <property type="match status" value="1"/>
</dbReference>
<dbReference type="Gene3D" id="3.40.630.10">
    <property type="entry name" value="Zn peptidases"/>
    <property type="match status" value="1"/>
</dbReference>
<name>A0A1H3GGE5_9ACTN</name>
<evidence type="ECO:0000259" key="2">
    <source>
        <dbReference type="Pfam" id="PF07687"/>
    </source>
</evidence>
<dbReference type="Proteomes" id="UP000242415">
    <property type="component" value="Unassembled WGS sequence"/>
</dbReference>
<feature type="region of interest" description="Disordered" evidence="1">
    <location>
        <begin position="68"/>
        <end position="88"/>
    </location>
</feature>
<dbReference type="Pfam" id="PF07687">
    <property type="entry name" value="M20_dimer"/>
    <property type="match status" value="1"/>
</dbReference>
<proteinExistence type="predicted"/>
<feature type="domain" description="Peptidase M20 dimerisation" evidence="2">
    <location>
        <begin position="271"/>
        <end position="365"/>
    </location>
</feature>
<dbReference type="STRING" id="405436.SAMN05444365_101381"/>
<dbReference type="NCBIfam" id="TIGR01891">
    <property type="entry name" value="amidohydrolases"/>
    <property type="match status" value="1"/>
</dbReference>
<dbReference type="PANTHER" id="PTHR11014:SF63">
    <property type="entry name" value="METALLOPEPTIDASE, PUTATIVE (AFU_ORTHOLOGUE AFUA_6G09600)-RELATED"/>
    <property type="match status" value="1"/>
</dbReference>
<sequence length="478" mass="50343">MPASDDVGESVLPVPGRSYQGFRDSARSDRYQNEVAQRHHSGSRLSESRSIHSDREIDVTSALTLSTDSQLASSWPETPPGADPLPGQLDRWLASRGAELVAVRRHIHAHPELSNQEFETAALIARELAVAGLAPRFLPKGNGVICDIGEGDRVIALRADLDALPLPDLKDVPYRSTVENVAHACGHDVHTTVLLGVGLALAQLAEQGELPGRVRLLFQPAEEAVPSGAPQVIAAGGLKDVSAIYALHCYPQLPAGLVGVRSGPFTAAADTVEVTLTGRGGHTARPHLTADLVHALGRVIVDVPSLLDRRVDPRAGVSLVWGRVHAGEAYNAIPGEGSVKGTLRVLNRDAWREAPDLITQLVKDVVAGTGATAEVRYSRGVPPVINDRMASAIIAGAAGAALGPDRVVEAEISMGGEDFAFYLDQVPGAMIRLGTGVPGSDTRVDIHQGAFDVDERSIGYGVRVMVHTALAALSAGAF</sequence>
<dbReference type="AlphaFoldDB" id="A0A1H3GGE5"/>
<dbReference type="InterPro" id="IPR011650">
    <property type="entry name" value="Peptidase_M20_dimer"/>
</dbReference>
<dbReference type="InterPro" id="IPR017439">
    <property type="entry name" value="Amidohydrolase"/>
</dbReference>
<reference evidence="4" key="1">
    <citation type="submission" date="2016-10" db="EMBL/GenBank/DDBJ databases">
        <authorList>
            <person name="Varghese N."/>
            <person name="Submissions S."/>
        </authorList>
    </citation>
    <scope>NUCLEOTIDE SEQUENCE [LARGE SCALE GENOMIC DNA]</scope>
    <source>
        <strain evidence="4">DSM 45245</strain>
    </source>
</reference>
<keyword evidence="3" id="KW-0378">Hydrolase</keyword>
<dbReference type="Gene3D" id="3.30.70.360">
    <property type="match status" value="1"/>
</dbReference>
<dbReference type="GO" id="GO:0016787">
    <property type="term" value="F:hydrolase activity"/>
    <property type="evidence" value="ECO:0007669"/>
    <property type="project" value="UniProtKB-KW"/>
</dbReference>
<evidence type="ECO:0000313" key="3">
    <source>
        <dbReference type="EMBL" id="SDY01574.1"/>
    </source>
</evidence>